<keyword evidence="1" id="KW-0863">Zinc-finger</keyword>
<dbReference type="PANTHER" id="PTHR46085:SF3">
    <property type="entry name" value="ARF GTPASE ACTIVATING PROTEIN"/>
    <property type="match status" value="1"/>
</dbReference>
<evidence type="ECO:0000313" key="3">
    <source>
        <dbReference type="EMBL" id="ETO26174.1"/>
    </source>
</evidence>
<evidence type="ECO:0000259" key="2">
    <source>
        <dbReference type="PROSITE" id="PS50115"/>
    </source>
</evidence>
<proteinExistence type="predicted"/>
<dbReference type="OrthoDB" id="6036at2759"/>
<keyword evidence="1" id="KW-0479">Metal-binding</keyword>
<dbReference type="PANTHER" id="PTHR46085">
    <property type="entry name" value="ARFGAP/RECO-RELATED"/>
    <property type="match status" value="1"/>
</dbReference>
<comment type="caution">
    <text evidence="3">The sequence shown here is derived from an EMBL/GenBank/DDBJ whole genome shotgun (WGS) entry which is preliminary data.</text>
</comment>
<dbReference type="InterPro" id="IPR044820">
    <property type="entry name" value="AGD14-like"/>
</dbReference>
<gene>
    <name evidence="3" type="ORF">RFI_10964</name>
</gene>
<dbReference type="InterPro" id="IPR001164">
    <property type="entry name" value="ArfGAP_dom"/>
</dbReference>
<feature type="domain" description="Arf-GAP" evidence="2">
    <location>
        <begin position="12"/>
        <end position="155"/>
    </location>
</feature>
<keyword evidence="4" id="KW-1185">Reference proteome</keyword>
<dbReference type="GO" id="GO:0005096">
    <property type="term" value="F:GTPase activator activity"/>
    <property type="evidence" value="ECO:0007669"/>
    <property type="project" value="InterPro"/>
</dbReference>
<dbReference type="PROSITE" id="PS50115">
    <property type="entry name" value="ARFGAP"/>
    <property type="match status" value="1"/>
</dbReference>
<dbReference type="PRINTS" id="PR00405">
    <property type="entry name" value="REVINTRACTNG"/>
</dbReference>
<evidence type="ECO:0000313" key="4">
    <source>
        <dbReference type="Proteomes" id="UP000023152"/>
    </source>
</evidence>
<accession>X6NKA8</accession>
<organism evidence="3 4">
    <name type="scientific">Reticulomyxa filosa</name>
    <dbReference type="NCBI Taxonomy" id="46433"/>
    <lineage>
        <taxon>Eukaryota</taxon>
        <taxon>Sar</taxon>
        <taxon>Rhizaria</taxon>
        <taxon>Retaria</taxon>
        <taxon>Foraminifera</taxon>
        <taxon>Monothalamids</taxon>
        <taxon>Reticulomyxidae</taxon>
        <taxon>Reticulomyxa</taxon>
    </lineage>
</organism>
<dbReference type="InterPro" id="IPR037278">
    <property type="entry name" value="ARFGAP/RecO"/>
</dbReference>
<dbReference type="EMBL" id="ASPP01008038">
    <property type="protein sequence ID" value="ETO26174.1"/>
    <property type="molecule type" value="Genomic_DNA"/>
</dbReference>
<dbReference type="Proteomes" id="UP000023152">
    <property type="component" value="Unassembled WGS sequence"/>
</dbReference>
<dbReference type="AlphaFoldDB" id="X6NKA8"/>
<dbReference type="Pfam" id="PF01412">
    <property type="entry name" value="ArfGap"/>
    <property type="match status" value="1"/>
</dbReference>
<sequence>MPPVKSAKKKEEQLMEEVKEIRKSNKENLVCADCPNRVEYAGLFYRSTLNEHFFYIPLFFLKKKNFDFQSAKIVCGSSIFACIYNIFHKQAPSYVCTNFATFVCTDCSGVHPKFVLFATSPKKKKSRKFGHRVKSIAMANFTEEEVEKLKSGGNEVIILNLFSQKKKKKISFKKILLILILEKEEK</sequence>
<keyword evidence="1" id="KW-0862">Zinc</keyword>
<name>X6NKA8_RETFI</name>
<dbReference type="Gene3D" id="1.10.220.150">
    <property type="entry name" value="Arf GTPase activating protein"/>
    <property type="match status" value="1"/>
</dbReference>
<dbReference type="SUPFAM" id="SSF57863">
    <property type="entry name" value="ArfGap/RecO-like zinc finger"/>
    <property type="match status" value="1"/>
</dbReference>
<evidence type="ECO:0000256" key="1">
    <source>
        <dbReference type="PROSITE-ProRule" id="PRU00288"/>
    </source>
</evidence>
<dbReference type="InterPro" id="IPR038508">
    <property type="entry name" value="ArfGAP_dom_sf"/>
</dbReference>
<reference evidence="3 4" key="1">
    <citation type="journal article" date="2013" name="Curr. Biol.">
        <title>The Genome of the Foraminiferan Reticulomyxa filosa.</title>
        <authorList>
            <person name="Glockner G."/>
            <person name="Hulsmann N."/>
            <person name="Schleicher M."/>
            <person name="Noegel A.A."/>
            <person name="Eichinger L."/>
            <person name="Gallinger C."/>
            <person name="Pawlowski J."/>
            <person name="Sierra R."/>
            <person name="Euteneuer U."/>
            <person name="Pillet L."/>
            <person name="Moustafa A."/>
            <person name="Platzer M."/>
            <person name="Groth M."/>
            <person name="Szafranski K."/>
            <person name="Schliwa M."/>
        </authorList>
    </citation>
    <scope>NUCLEOTIDE SEQUENCE [LARGE SCALE GENOMIC DNA]</scope>
</reference>
<dbReference type="GO" id="GO:0008270">
    <property type="term" value="F:zinc ion binding"/>
    <property type="evidence" value="ECO:0007669"/>
    <property type="project" value="UniProtKB-KW"/>
</dbReference>
<protein>
    <recommendedName>
        <fullName evidence="2">Arf-GAP domain-containing protein</fullName>
    </recommendedName>
</protein>